<comment type="caution">
    <text evidence="1">The sequence shown here is derived from an EMBL/GenBank/DDBJ whole genome shotgun (WGS) entry which is preliminary data.</text>
</comment>
<dbReference type="Proteomes" id="UP000198512">
    <property type="component" value="Unassembled WGS sequence"/>
</dbReference>
<dbReference type="InterPro" id="IPR025083">
    <property type="entry name" value="DUF3969"/>
</dbReference>
<protein>
    <recommendedName>
        <fullName evidence="3">Immunity protein 30</fullName>
    </recommendedName>
</protein>
<evidence type="ECO:0008006" key="3">
    <source>
        <dbReference type="Google" id="ProtNLM"/>
    </source>
</evidence>
<organism evidence="1 2">
    <name type="scientific">Pseudomonas cuatrocienegasensis</name>
    <dbReference type="NCBI Taxonomy" id="543360"/>
    <lineage>
        <taxon>Bacteria</taxon>
        <taxon>Pseudomonadati</taxon>
        <taxon>Pseudomonadota</taxon>
        <taxon>Gammaproteobacteria</taxon>
        <taxon>Pseudomonadales</taxon>
        <taxon>Pseudomonadaceae</taxon>
        <taxon>Pseudomonas</taxon>
    </lineage>
</organism>
<keyword evidence="2" id="KW-1185">Reference proteome</keyword>
<sequence length="118" mass="13211">MSEGRIAFEVLQGIQASKFVAVHCIGLLVSLRDGYISLDEFARFFLPRMVKYLREEEVDSEVVDLVCLGCELEDVKSLVPDRFGDNINILLLGFSKYLSGCEGSDFVDVKLKKIKGSE</sequence>
<evidence type="ECO:0000313" key="2">
    <source>
        <dbReference type="Proteomes" id="UP000198512"/>
    </source>
</evidence>
<evidence type="ECO:0000313" key="1">
    <source>
        <dbReference type="EMBL" id="SER49242.1"/>
    </source>
</evidence>
<gene>
    <name evidence="1" type="ORF">SAMN05216600_1406</name>
</gene>
<dbReference type="RefSeq" id="WP_069522583.1">
    <property type="nucleotide sequence ID" value="NZ_FOFP01000040.1"/>
</dbReference>
<accession>A0ABY1BRU7</accession>
<dbReference type="EMBL" id="FOFP01000040">
    <property type="protein sequence ID" value="SER49242.1"/>
    <property type="molecule type" value="Genomic_DNA"/>
</dbReference>
<proteinExistence type="predicted"/>
<reference evidence="1 2" key="1">
    <citation type="submission" date="2016-10" db="EMBL/GenBank/DDBJ databases">
        <authorList>
            <person name="Varghese N."/>
            <person name="Submissions S."/>
        </authorList>
    </citation>
    <scope>NUCLEOTIDE SEQUENCE [LARGE SCALE GENOMIC DNA]</scope>
    <source>
        <strain evidence="1 2">CIP 109853</strain>
    </source>
</reference>
<name>A0ABY1BRU7_9PSED</name>
<dbReference type="Pfam" id="PF13108">
    <property type="entry name" value="DUF3969"/>
    <property type="match status" value="1"/>
</dbReference>